<comment type="caution">
    <text evidence="12">The sequence shown here is derived from an EMBL/GenBank/DDBJ whole genome shotgun (WGS) entry which is preliminary data.</text>
</comment>
<proteinExistence type="inferred from homology"/>
<evidence type="ECO:0000256" key="3">
    <source>
        <dbReference type="ARBA" id="ARBA00011035"/>
    </source>
</evidence>
<evidence type="ECO:0000256" key="6">
    <source>
        <dbReference type="ARBA" id="ARBA00022692"/>
    </source>
</evidence>
<comment type="catalytic activity">
    <reaction evidence="1">
        <text>Cleavage of hydrophobic, N-terminal signal or leader sequences from secreted and periplasmic proteins.</text>
        <dbReference type="EC" id="3.4.21.89"/>
    </reaction>
</comment>
<dbReference type="GO" id="GO:0009003">
    <property type="term" value="F:signal peptidase activity"/>
    <property type="evidence" value="ECO:0007669"/>
    <property type="project" value="UniProtKB-EC"/>
</dbReference>
<evidence type="ECO:0000256" key="9">
    <source>
        <dbReference type="ARBA" id="ARBA00023136"/>
    </source>
</evidence>
<dbReference type="InterPro" id="IPR036869">
    <property type="entry name" value="J_dom_sf"/>
</dbReference>
<dbReference type="AlphaFoldDB" id="A0AAV6LII8"/>
<dbReference type="NCBIfam" id="TIGR02228">
    <property type="entry name" value="sigpep_I_arch"/>
    <property type="match status" value="1"/>
</dbReference>
<dbReference type="InterPro" id="IPR051100">
    <property type="entry name" value="DnaJ_subfamily_B/C"/>
</dbReference>
<dbReference type="GO" id="GO:0071218">
    <property type="term" value="P:cellular response to misfolded protein"/>
    <property type="evidence" value="ECO:0007669"/>
    <property type="project" value="TreeGrafter"/>
</dbReference>
<comment type="similarity">
    <text evidence="3">Belongs to the peptidase S26B family.</text>
</comment>
<dbReference type="PROSITE" id="PS50076">
    <property type="entry name" value="DNAJ_2"/>
    <property type="match status" value="1"/>
</dbReference>
<organism evidence="12 13">
    <name type="scientific">Rhododendron griersonianum</name>
    <dbReference type="NCBI Taxonomy" id="479676"/>
    <lineage>
        <taxon>Eukaryota</taxon>
        <taxon>Viridiplantae</taxon>
        <taxon>Streptophyta</taxon>
        <taxon>Embryophyta</taxon>
        <taxon>Tracheophyta</taxon>
        <taxon>Spermatophyta</taxon>
        <taxon>Magnoliopsida</taxon>
        <taxon>eudicotyledons</taxon>
        <taxon>Gunneridae</taxon>
        <taxon>Pentapetalae</taxon>
        <taxon>asterids</taxon>
        <taxon>Ericales</taxon>
        <taxon>Ericaceae</taxon>
        <taxon>Ericoideae</taxon>
        <taxon>Rhodoreae</taxon>
        <taxon>Rhododendron</taxon>
    </lineage>
</organism>
<dbReference type="CDD" id="cd06257">
    <property type="entry name" value="DnaJ"/>
    <property type="match status" value="1"/>
</dbReference>
<evidence type="ECO:0000256" key="7">
    <source>
        <dbReference type="ARBA" id="ARBA00022824"/>
    </source>
</evidence>
<evidence type="ECO:0000256" key="2">
    <source>
        <dbReference type="ARBA" id="ARBA00004389"/>
    </source>
</evidence>
<sequence length="592" mass="65855">MGWIGDAVDSVKSLQIRQVVSQVVSLGMIVTSALIIWKGLMCITGSESPVVVVLSGSMEPGFKRGDILFLHMGKDPIRAGEIVVFNVDGREIPIVHRVIKVHERQDTGEVDVLTKGGKMGAQFAPKFFDSICLLAFHHLKQEAFLEIDFHPPNLIGRRPPPPSSSHSDFELILQFAAFALGVSNPNPFLRQFSPTLFTNLQTQFHPSVYLYLCIDFAISFEDLFVRCKSGVLVMDGNKDEALKCLNIARGAIGSGDRTRARKFIAKAQRLDPSLSASDLLSNLDAQPGPTTESPPPPPAARPRVRVSASGSKPESSDSATSVAYTEEQISIVREIKRKKNYYEILGVEESCSVEEIRKAYRKLSLKVHPDKNKAPGAEEAFKAVSKAFQCLSNEESRKRYKLVGSDEEVFERRAAAPRRGGGQGFFDGDVDAEEIFRNFFYGGMNPAGRNTQFGSFSFGPGMGVRMGNNNNNGNNGSVGLAKALIQLLPVLLILVFSFMPSNDPVYSISRQYPYQYRFTTQKDVNYYVKSGGFEQRYPPNSPERVRLEEQVERDYVSILAHNCRLELQRFQWGYIRETPHCDSLKQFEAVAG</sequence>
<evidence type="ECO:0000256" key="8">
    <source>
        <dbReference type="ARBA" id="ARBA00022989"/>
    </source>
</evidence>
<dbReference type="PANTHER" id="PTHR43908">
    <property type="entry name" value="AT29763P-RELATED"/>
    <property type="match status" value="1"/>
</dbReference>
<evidence type="ECO:0000256" key="5">
    <source>
        <dbReference type="ARBA" id="ARBA00022670"/>
    </source>
</evidence>
<name>A0AAV6LII8_9ERIC</name>
<keyword evidence="13" id="KW-1185">Reference proteome</keyword>
<keyword evidence="7" id="KW-0256">Endoplasmic reticulum</keyword>
<dbReference type="InterPro" id="IPR015927">
    <property type="entry name" value="Peptidase_S24_S26A/B/C"/>
</dbReference>
<dbReference type="PANTHER" id="PTHR43908:SF3">
    <property type="entry name" value="AT29763P-RELATED"/>
    <property type="match status" value="1"/>
</dbReference>
<dbReference type="InterPro" id="IPR015399">
    <property type="entry name" value="DUF1977_DnaJ-like"/>
</dbReference>
<accession>A0AAV6LII8</accession>
<feature type="region of interest" description="Disordered" evidence="10">
    <location>
        <begin position="280"/>
        <end position="323"/>
    </location>
</feature>
<dbReference type="PROSITE" id="PS00636">
    <property type="entry name" value="DNAJ_1"/>
    <property type="match status" value="1"/>
</dbReference>
<dbReference type="Pfam" id="PF09320">
    <property type="entry name" value="DUF1977"/>
    <property type="match status" value="1"/>
</dbReference>
<gene>
    <name evidence="12" type="ORF">RHGRI_000633</name>
</gene>
<dbReference type="EMBL" id="JACTNZ010000001">
    <property type="protein sequence ID" value="KAG5564514.1"/>
    <property type="molecule type" value="Genomic_DNA"/>
</dbReference>
<keyword evidence="8" id="KW-1133">Transmembrane helix</keyword>
<dbReference type="InterPro" id="IPR036286">
    <property type="entry name" value="LexA/Signal_pep-like_sf"/>
</dbReference>
<keyword evidence="9" id="KW-0472">Membrane</keyword>
<comment type="subcellular location">
    <subcellularLocation>
        <location evidence="2">Endoplasmic reticulum membrane</location>
        <topology evidence="2">Single-pass membrane protein</topology>
    </subcellularLocation>
</comment>
<evidence type="ECO:0000256" key="10">
    <source>
        <dbReference type="SAM" id="MobiDB-lite"/>
    </source>
</evidence>
<keyword evidence="6" id="KW-0812">Transmembrane</keyword>
<dbReference type="Pfam" id="PF00717">
    <property type="entry name" value="Peptidase_S24"/>
    <property type="match status" value="1"/>
</dbReference>
<dbReference type="InterPro" id="IPR018253">
    <property type="entry name" value="DnaJ_domain_CS"/>
</dbReference>
<evidence type="ECO:0000256" key="1">
    <source>
        <dbReference type="ARBA" id="ARBA00000677"/>
    </source>
</evidence>
<feature type="domain" description="J" evidence="11">
    <location>
        <begin position="340"/>
        <end position="404"/>
    </location>
</feature>
<reference evidence="12" key="1">
    <citation type="submission" date="2020-08" db="EMBL/GenBank/DDBJ databases">
        <title>Plant Genome Project.</title>
        <authorList>
            <person name="Zhang R.-G."/>
        </authorList>
    </citation>
    <scope>NUCLEOTIDE SEQUENCE</scope>
    <source>
        <strain evidence="12">WSP0</strain>
        <tissue evidence="12">Leaf</tissue>
    </source>
</reference>
<evidence type="ECO:0000313" key="13">
    <source>
        <dbReference type="Proteomes" id="UP000823749"/>
    </source>
</evidence>
<dbReference type="CDD" id="cd06530">
    <property type="entry name" value="S26_SPase_I"/>
    <property type="match status" value="1"/>
</dbReference>
<keyword evidence="5" id="KW-0378">Hydrolase</keyword>
<dbReference type="Proteomes" id="UP000823749">
    <property type="component" value="Chromosome 1"/>
</dbReference>
<dbReference type="InterPro" id="IPR019533">
    <property type="entry name" value="Peptidase_S26"/>
</dbReference>
<dbReference type="SUPFAM" id="SSF46565">
    <property type="entry name" value="Chaperone J-domain"/>
    <property type="match status" value="1"/>
</dbReference>
<dbReference type="Gene3D" id="1.10.287.110">
    <property type="entry name" value="DnaJ domain"/>
    <property type="match status" value="1"/>
</dbReference>
<dbReference type="InterPro" id="IPR001733">
    <property type="entry name" value="Peptidase_S26B"/>
</dbReference>
<dbReference type="Pfam" id="PF00226">
    <property type="entry name" value="DnaJ"/>
    <property type="match status" value="1"/>
</dbReference>
<feature type="compositionally biased region" description="Polar residues" evidence="10">
    <location>
        <begin position="310"/>
        <end position="323"/>
    </location>
</feature>
<dbReference type="GO" id="GO:0006465">
    <property type="term" value="P:signal peptide processing"/>
    <property type="evidence" value="ECO:0007669"/>
    <property type="project" value="InterPro"/>
</dbReference>
<dbReference type="SUPFAM" id="SSF51306">
    <property type="entry name" value="LexA/Signal peptidase"/>
    <property type="match status" value="1"/>
</dbReference>
<dbReference type="InterPro" id="IPR001623">
    <property type="entry name" value="DnaJ_domain"/>
</dbReference>
<dbReference type="GO" id="GO:0004252">
    <property type="term" value="F:serine-type endopeptidase activity"/>
    <property type="evidence" value="ECO:0007669"/>
    <property type="project" value="InterPro"/>
</dbReference>
<evidence type="ECO:0000259" key="11">
    <source>
        <dbReference type="PROSITE" id="PS50076"/>
    </source>
</evidence>
<evidence type="ECO:0000313" key="12">
    <source>
        <dbReference type="EMBL" id="KAG5564514.1"/>
    </source>
</evidence>
<evidence type="ECO:0000256" key="4">
    <source>
        <dbReference type="ARBA" id="ARBA00013208"/>
    </source>
</evidence>
<dbReference type="GO" id="GO:0005789">
    <property type="term" value="C:endoplasmic reticulum membrane"/>
    <property type="evidence" value="ECO:0007669"/>
    <property type="project" value="UniProtKB-SubCell"/>
</dbReference>
<dbReference type="SMART" id="SM00271">
    <property type="entry name" value="DnaJ"/>
    <property type="match status" value="1"/>
</dbReference>
<protein>
    <recommendedName>
        <fullName evidence="4">signal peptidase I</fullName>
        <ecNumber evidence="4">3.4.21.89</ecNumber>
    </recommendedName>
</protein>
<dbReference type="EC" id="3.4.21.89" evidence="4"/>
<dbReference type="GO" id="GO:0030544">
    <property type="term" value="F:Hsp70 protein binding"/>
    <property type="evidence" value="ECO:0007669"/>
    <property type="project" value="TreeGrafter"/>
</dbReference>
<keyword evidence="5" id="KW-0645">Protease</keyword>
<dbReference type="PRINTS" id="PR00625">
    <property type="entry name" value="JDOMAIN"/>
</dbReference>